<proteinExistence type="predicted"/>
<evidence type="ECO:0000313" key="2">
    <source>
        <dbReference type="Proteomes" id="UP001362999"/>
    </source>
</evidence>
<comment type="caution">
    <text evidence="1">The sequence shown here is derived from an EMBL/GenBank/DDBJ whole genome shotgun (WGS) entry which is preliminary data.</text>
</comment>
<accession>A0AAV9YYY5</accession>
<sequence length="400" mass="45209">MTEIKNQNQPRPSRQPLTWNKWRREDAEERISDAQAIQHEREMEQKMQLMFGLVLLERRTGAQGFVVIALSSVNSTIHIHTLGSENSLRFFPEQLRKEAQQPASVSAAHGINIQDRWPDEVQWGTPSNFSGPATQQLAYLGPARRILLEDSQPGLSRLLSLWCNVKDNEVDNMKAQEQHLLAYSSTLSMAVTPMQLHPVIRPSVPRPPANYYLSVLLCSGSSVEAYTHRVFAMKVWQEFPAKIKSQISGNYTSWKKSVKAITTLEYGVQCIPSDDRHPTVNIPPALDTVWEDPMPHPPPPRPYLVLNYENRASMHDMHGGMVMFWGQRPPTPTFSTHQGDQEVKDEQEFVSAHMTIRSGLGWRILLTALIIASGKMSTQPTVDIQGRRRCMANGAGWENG</sequence>
<dbReference type="EMBL" id="JAWWNJ010000282">
    <property type="protein sequence ID" value="KAK6966347.1"/>
    <property type="molecule type" value="Genomic_DNA"/>
</dbReference>
<dbReference type="AlphaFoldDB" id="A0AAV9YYY5"/>
<evidence type="ECO:0000313" key="1">
    <source>
        <dbReference type="EMBL" id="KAK6966347.1"/>
    </source>
</evidence>
<organism evidence="1 2">
    <name type="scientific">Favolaschia claudopus</name>
    <dbReference type="NCBI Taxonomy" id="2862362"/>
    <lineage>
        <taxon>Eukaryota</taxon>
        <taxon>Fungi</taxon>
        <taxon>Dikarya</taxon>
        <taxon>Basidiomycota</taxon>
        <taxon>Agaricomycotina</taxon>
        <taxon>Agaricomycetes</taxon>
        <taxon>Agaricomycetidae</taxon>
        <taxon>Agaricales</taxon>
        <taxon>Marasmiineae</taxon>
        <taxon>Mycenaceae</taxon>
        <taxon>Favolaschia</taxon>
    </lineage>
</organism>
<keyword evidence="2" id="KW-1185">Reference proteome</keyword>
<reference evidence="1 2" key="1">
    <citation type="journal article" date="2024" name="J Genomics">
        <title>Draft genome sequencing and assembly of Favolaschia claudopus CIRM-BRFM 2984 isolated from oak limbs.</title>
        <authorList>
            <person name="Navarro D."/>
            <person name="Drula E."/>
            <person name="Chaduli D."/>
            <person name="Cazenave R."/>
            <person name="Ahrendt S."/>
            <person name="Wang J."/>
            <person name="Lipzen A."/>
            <person name="Daum C."/>
            <person name="Barry K."/>
            <person name="Grigoriev I.V."/>
            <person name="Favel A."/>
            <person name="Rosso M.N."/>
            <person name="Martin F."/>
        </authorList>
    </citation>
    <scope>NUCLEOTIDE SEQUENCE [LARGE SCALE GENOMIC DNA]</scope>
    <source>
        <strain evidence="1 2">CIRM-BRFM 2984</strain>
    </source>
</reference>
<dbReference type="Proteomes" id="UP001362999">
    <property type="component" value="Unassembled WGS sequence"/>
</dbReference>
<gene>
    <name evidence="1" type="ORF">R3P38DRAFT_2816429</name>
</gene>
<protein>
    <submittedName>
        <fullName evidence="1">Uncharacterized protein</fullName>
    </submittedName>
</protein>
<name>A0AAV9YYY5_9AGAR</name>